<proteinExistence type="predicted"/>
<protein>
    <recommendedName>
        <fullName evidence="4">DUF481 domain-containing protein</fullName>
    </recommendedName>
</protein>
<evidence type="ECO:0000256" key="1">
    <source>
        <dbReference type="SAM" id="MobiDB-lite"/>
    </source>
</evidence>
<dbReference type="InterPro" id="IPR007433">
    <property type="entry name" value="DUF481"/>
</dbReference>
<feature type="region of interest" description="Disordered" evidence="1">
    <location>
        <begin position="49"/>
        <end position="123"/>
    </location>
</feature>
<dbReference type="InParanoid" id="A0A6C2YSD9"/>
<dbReference type="AlphaFoldDB" id="A0A6C2YSD9"/>
<feature type="compositionally biased region" description="Pro residues" evidence="1">
    <location>
        <begin position="107"/>
        <end position="118"/>
    </location>
</feature>
<dbReference type="EMBL" id="LR586016">
    <property type="protein sequence ID" value="VIP04059.1"/>
    <property type="molecule type" value="Genomic_DNA"/>
</dbReference>
<sequence>MNQLRIVGVLLVIGMLPSLLPGALFAQPEGVPLDPGPIPAAPILPASFPTQNPTLPPEVGPMPTQNPVNQPDPTPAPIVLTPMPTNPDPQSTPTPSATPATPAVAPATPPATPAPAVPATPTATPGAAPVVPVPLINPPPPSAGGGNSTIPPVMNYTLPSGSTVTFGIPNGDGGFNPNAVLGPPQVLKKTATEQGEPRLWMGGVEFGLNGSEGNSQILKIRFGANATRKSQTNLLAADLFYGFSTQNSERNENKMLLSVRDEILLAGTQWSPFLAGTTEYDEFRDYEFRYASHAGLSYLFWKTEKSLFKGRFGVGTSVEVSPEDTRYNPEGMLGYDFNWRFTDRQRFVTSADFFQDLGNLERQRVRVRGAYEILVDPESNLTLRLGIQERYDSQPGNAKPNDLDFFATLMFRF</sequence>
<dbReference type="EMBL" id="LR593887">
    <property type="protein sequence ID" value="VTS05485.1"/>
    <property type="molecule type" value="Genomic_DNA"/>
</dbReference>
<feature type="compositionally biased region" description="Low complexity" evidence="1">
    <location>
        <begin position="93"/>
        <end position="106"/>
    </location>
</feature>
<evidence type="ECO:0000313" key="3">
    <source>
        <dbReference type="Proteomes" id="UP000464378"/>
    </source>
</evidence>
<dbReference type="Pfam" id="PF04338">
    <property type="entry name" value="DUF481"/>
    <property type="match status" value="1"/>
</dbReference>
<evidence type="ECO:0000313" key="2">
    <source>
        <dbReference type="EMBL" id="VIP04059.1"/>
    </source>
</evidence>
<keyword evidence="3" id="KW-1185">Reference proteome</keyword>
<evidence type="ECO:0008006" key="4">
    <source>
        <dbReference type="Google" id="ProtNLM"/>
    </source>
</evidence>
<name>A0A6C2YSD9_9BACT</name>
<dbReference type="RefSeq" id="WP_162659190.1">
    <property type="nucleotide sequence ID" value="NZ_LR593887.1"/>
</dbReference>
<organism evidence="2">
    <name type="scientific">Tuwongella immobilis</name>
    <dbReference type="NCBI Taxonomy" id="692036"/>
    <lineage>
        <taxon>Bacteria</taxon>
        <taxon>Pseudomonadati</taxon>
        <taxon>Planctomycetota</taxon>
        <taxon>Planctomycetia</taxon>
        <taxon>Gemmatales</taxon>
        <taxon>Gemmataceae</taxon>
        <taxon>Tuwongella</taxon>
    </lineage>
</organism>
<reference evidence="2" key="1">
    <citation type="submission" date="2019-04" db="EMBL/GenBank/DDBJ databases">
        <authorList>
            <consortium name="Science for Life Laboratories"/>
        </authorList>
    </citation>
    <scope>NUCLEOTIDE SEQUENCE</scope>
    <source>
        <strain evidence="2">MBLW1</strain>
    </source>
</reference>
<dbReference type="Proteomes" id="UP000464378">
    <property type="component" value="Chromosome"/>
</dbReference>
<dbReference type="KEGG" id="tim:GMBLW1_51340"/>
<accession>A0A6C2YSD9</accession>
<gene>
    <name evidence="2" type="ORF">GMBLW1_51340</name>
</gene>